<dbReference type="Pfam" id="PF13041">
    <property type="entry name" value="PPR_2"/>
    <property type="match status" value="1"/>
</dbReference>
<organism evidence="6 7">
    <name type="scientific">Sporidiobolus salmonicolor</name>
    <name type="common">Yeast-like fungus</name>
    <name type="synonym">Sporobolomyces salmonicolor</name>
    <dbReference type="NCBI Taxonomy" id="5005"/>
    <lineage>
        <taxon>Eukaryota</taxon>
        <taxon>Fungi</taxon>
        <taxon>Dikarya</taxon>
        <taxon>Basidiomycota</taxon>
        <taxon>Pucciniomycotina</taxon>
        <taxon>Microbotryomycetes</taxon>
        <taxon>Sporidiobolales</taxon>
        <taxon>Sporidiobolaceae</taxon>
        <taxon>Sporobolomyces</taxon>
    </lineage>
</organism>
<proteinExistence type="inferred from homology"/>
<comment type="similarity">
    <text evidence="1">Belongs to the CCM1 family.</text>
</comment>
<comment type="subunit">
    <text evidence="4">Binds to mitochondrial small subunit 15S rRNA.</text>
</comment>
<evidence type="ECO:0000256" key="3">
    <source>
        <dbReference type="ARBA" id="ARBA00044493"/>
    </source>
</evidence>
<feature type="repeat" description="PPR" evidence="5">
    <location>
        <begin position="595"/>
        <end position="629"/>
    </location>
</feature>
<gene>
    <name evidence="6" type="primary">SPOSA6832_04748</name>
</gene>
<sequence>MRRACSAAARVAALPTTRPTLPIISSLSSVAERSFSSSSRSSFFFRRPTATPAKVAEDLLEAAEHDRPDVIARLYPSLVEAVKTSSPSSSALSHARLQSLMRNVAKANRFPLLLKMFNDLPTTFGYQHTPLDHHILVHGMAHAGKLQRALKWLDSMEETHAVRPHVSDYNTVLNGYRRQRDLEGMRHVVERMRARGIEPNVVSYNTFFSALFEMGKIDEVRRLMYEMQAKGVQPDLYTETALLTGFLEVGEMASARQIQQRLALIVEKAMKNRSIASEQYDTAVVNALIKFKSADEGFDSAAEMAEQYREQGVPLDRWTINTLVAEGTKMLRTADEGVRLIEQLEALIETRADCRAWSLAINALLTGPAATGEGLGEALKLYHRARDRSVQPDSAMVQPLLSALLLPSSTSDSLAAAKNLYEDLATSSRSYDTSPDSSVYLTLLEACANPAHPDLAYSRTLIGDMKARGIKLDSKSVTRHIVALMRAAGSFDEAFQSYDEIRALDPSMLDQKAYNTILSAFTSLSFPSSSSAPPPMAPPSLIMEFLSDMRLSTHPPNATTYSLLLTYYSRTPSASVSHIAHLHSFLKLDINLDPDTALFNSLMTAYSHVGAYTHAYRVWDSMLANANPARVGVNETSVSVLIDTCGFDGTTDAQKRARRTWRDLGEGRVPVVRNRKNWESWIECLCRWRQWDEAERVVFEDMSGGRADVPRATKVAVEVLLKFVRNAGDARWEAVRKRVRRDRPDLWDDVKDVALVPQGKWKAGFTPQSVRELDT</sequence>
<name>A0A0D6ETG9_SPOSA</name>
<reference evidence="7" key="1">
    <citation type="submission" date="2015-02" db="EMBL/GenBank/DDBJ databases">
        <authorList>
            <person name="Gon?alves P."/>
        </authorList>
    </citation>
    <scope>NUCLEOTIDE SEQUENCE [LARGE SCALE GENOMIC DNA]</scope>
</reference>
<comment type="function">
    <text evidence="3">Regulates mitochondrial small subunit maturation by controlling 15S rRNA 5'-end processing. Localizes to the 5' precursor of the 15S rRNA in a position that is subsequently occupied by mS47 in the mature yeast mtSSU. Uses structure and sequence-specific RNA recognition, binding to a single-stranded region of the precursor and specifically recognizing bases -6 to -1. The exchange of Ccm1 for mS47 is coupled to the irreversible removal of precursor rRNA that is accompanied by conformational changes of the mitoribosomal proteins uS5m and mS26. These conformational changes signal completion of 5'-end rRNA processing through protection of the mature 5'-end of the 15S rRNA and stabilization of mS47. The removal of the 5' precursor together with the dissociation of Ccm1 may be catalyzed by the 5'-3' exoribonuclease Pet127. Involved in the specific removal of group I introns in mitochondrial encoded transcripts.</text>
</comment>
<feature type="repeat" description="PPR" evidence="5">
    <location>
        <begin position="200"/>
        <end position="234"/>
    </location>
</feature>
<dbReference type="Proteomes" id="UP000243876">
    <property type="component" value="Unassembled WGS sequence"/>
</dbReference>
<dbReference type="EMBL" id="CENE01000039">
    <property type="protein sequence ID" value="CEQ42875.1"/>
    <property type="molecule type" value="Genomic_DNA"/>
</dbReference>
<dbReference type="OrthoDB" id="185373at2759"/>
<dbReference type="Pfam" id="PF01535">
    <property type="entry name" value="PPR"/>
    <property type="match status" value="4"/>
</dbReference>
<accession>A0A0D6ETG9</accession>
<keyword evidence="7" id="KW-1185">Reference proteome</keyword>
<keyword evidence="2" id="KW-0677">Repeat</keyword>
<dbReference type="PROSITE" id="PS51375">
    <property type="entry name" value="PPR"/>
    <property type="match status" value="3"/>
</dbReference>
<dbReference type="InterPro" id="IPR011990">
    <property type="entry name" value="TPR-like_helical_dom_sf"/>
</dbReference>
<evidence type="ECO:0000256" key="4">
    <source>
        <dbReference type="ARBA" id="ARBA00044511"/>
    </source>
</evidence>
<evidence type="ECO:0000256" key="2">
    <source>
        <dbReference type="ARBA" id="ARBA00022737"/>
    </source>
</evidence>
<evidence type="ECO:0000256" key="1">
    <source>
        <dbReference type="ARBA" id="ARBA00006192"/>
    </source>
</evidence>
<dbReference type="PANTHER" id="PTHR47447:SF17">
    <property type="entry name" value="OS12G0638900 PROTEIN"/>
    <property type="match status" value="1"/>
</dbReference>
<dbReference type="PANTHER" id="PTHR47447">
    <property type="entry name" value="OS03G0856100 PROTEIN"/>
    <property type="match status" value="1"/>
</dbReference>
<dbReference type="InterPro" id="IPR002885">
    <property type="entry name" value="PPR_rpt"/>
</dbReference>
<dbReference type="NCBIfam" id="TIGR00756">
    <property type="entry name" value="PPR"/>
    <property type="match status" value="2"/>
</dbReference>
<protein>
    <submittedName>
        <fullName evidence="6">SPOSA6832_04748-mRNA-1:cds</fullName>
    </submittedName>
</protein>
<feature type="repeat" description="PPR" evidence="5">
    <location>
        <begin position="165"/>
        <end position="199"/>
    </location>
</feature>
<dbReference type="Gene3D" id="1.25.40.10">
    <property type="entry name" value="Tetratricopeptide repeat domain"/>
    <property type="match status" value="4"/>
</dbReference>
<evidence type="ECO:0000313" key="7">
    <source>
        <dbReference type="Proteomes" id="UP000243876"/>
    </source>
</evidence>
<evidence type="ECO:0000313" key="6">
    <source>
        <dbReference type="EMBL" id="CEQ42875.1"/>
    </source>
</evidence>
<evidence type="ECO:0000256" key="5">
    <source>
        <dbReference type="PROSITE-ProRule" id="PRU00708"/>
    </source>
</evidence>
<dbReference type="AlphaFoldDB" id="A0A0D6ETG9"/>